<evidence type="ECO:0000256" key="7">
    <source>
        <dbReference type="PROSITE-ProRule" id="PRU00042"/>
    </source>
</evidence>
<evidence type="ECO:0000256" key="8">
    <source>
        <dbReference type="SAM" id="MobiDB-lite"/>
    </source>
</evidence>
<dbReference type="Gene3D" id="3.30.40.10">
    <property type="entry name" value="Zinc/RING finger domain, C3HC4 (zinc finger)"/>
    <property type="match status" value="1"/>
</dbReference>
<keyword evidence="6" id="KW-0539">Nucleus</keyword>
<feature type="compositionally biased region" description="Basic and acidic residues" evidence="8">
    <location>
        <begin position="759"/>
        <end position="777"/>
    </location>
</feature>
<feature type="region of interest" description="Disordered" evidence="8">
    <location>
        <begin position="1"/>
        <end position="46"/>
    </location>
</feature>
<evidence type="ECO:0000256" key="5">
    <source>
        <dbReference type="ARBA" id="ARBA00022833"/>
    </source>
</evidence>
<feature type="compositionally biased region" description="Polar residues" evidence="8">
    <location>
        <begin position="785"/>
        <end position="808"/>
    </location>
</feature>
<feature type="region of interest" description="Disordered" evidence="8">
    <location>
        <begin position="823"/>
        <end position="842"/>
    </location>
</feature>
<feature type="compositionally biased region" description="Low complexity" evidence="8">
    <location>
        <begin position="488"/>
        <end position="501"/>
    </location>
</feature>
<dbReference type="PANTHER" id="PTHR15856">
    <property type="entry name" value="PHD FINGER PROTEIN 20-RELATED"/>
    <property type="match status" value="1"/>
</dbReference>
<evidence type="ECO:0000313" key="11">
    <source>
        <dbReference type="Proteomes" id="UP000271974"/>
    </source>
</evidence>
<evidence type="ECO:0000313" key="10">
    <source>
        <dbReference type="EMBL" id="RUS73729.1"/>
    </source>
</evidence>
<keyword evidence="3" id="KW-0677">Repeat</keyword>
<feature type="compositionally biased region" description="Polar residues" evidence="8">
    <location>
        <begin position="447"/>
        <end position="460"/>
    </location>
</feature>
<dbReference type="AlphaFoldDB" id="A0A3S1AW00"/>
<evidence type="ECO:0000259" key="9">
    <source>
        <dbReference type="PROSITE" id="PS50157"/>
    </source>
</evidence>
<evidence type="ECO:0000256" key="6">
    <source>
        <dbReference type="ARBA" id="ARBA00023242"/>
    </source>
</evidence>
<keyword evidence="4 7" id="KW-0863">Zinc-finger</keyword>
<dbReference type="SMART" id="SM00249">
    <property type="entry name" value="PHD"/>
    <property type="match status" value="1"/>
</dbReference>
<comment type="subcellular location">
    <subcellularLocation>
        <location evidence="1">Nucleus</location>
    </subcellularLocation>
</comment>
<evidence type="ECO:0000256" key="3">
    <source>
        <dbReference type="ARBA" id="ARBA00022737"/>
    </source>
</evidence>
<feature type="compositionally biased region" description="Polar residues" evidence="8">
    <location>
        <begin position="831"/>
        <end position="841"/>
    </location>
</feature>
<dbReference type="InterPro" id="IPR013087">
    <property type="entry name" value="Znf_C2H2_type"/>
</dbReference>
<dbReference type="PROSITE" id="PS00028">
    <property type="entry name" value="ZINC_FINGER_C2H2_1"/>
    <property type="match status" value="1"/>
</dbReference>
<dbReference type="PROSITE" id="PS50157">
    <property type="entry name" value="ZINC_FINGER_C2H2_2"/>
    <property type="match status" value="1"/>
</dbReference>
<dbReference type="SMART" id="SM00355">
    <property type="entry name" value="ZnF_C2H2"/>
    <property type="match status" value="1"/>
</dbReference>
<dbReference type="EMBL" id="RQTK01000906">
    <property type="protein sequence ID" value="RUS73729.1"/>
    <property type="molecule type" value="Genomic_DNA"/>
</dbReference>
<dbReference type="GO" id="GO:0008270">
    <property type="term" value="F:zinc ion binding"/>
    <property type="evidence" value="ECO:0007669"/>
    <property type="project" value="UniProtKB-KW"/>
</dbReference>
<dbReference type="PANTHER" id="PTHR15856:SF51">
    <property type="entry name" value="MBD-R2"/>
    <property type="match status" value="1"/>
</dbReference>
<feature type="domain" description="C2H2-type" evidence="9">
    <location>
        <begin position="109"/>
        <end position="139"/>
    </location>
</feature>
<feature type="region of interest" description="Disordered" evidence="8">
    <location>
        <begin position="877"/>
        <end position="903"/>
    </location>
</feature>
<dbReference type="GO" id="GO:0006357">
    <property type="term" value="P:regulation of transcription by RNA polymerase II"/>
    <property type="evidence" value="ECO:0007669"/>
    <property type="project" value="TreeGrafter"/>
</dbReference>
<sequence>MLFQPASSFGVSIAPMPGPTATDPGSSAQLPSELPTPGKTALEGSESGVTCDLKAVKKHQVKVLGSGERSKSLDQPGYFIATPAVLPPVAPQYFVPSKAFIVEEDHNPFKCPHEGCTKDFRKESLLQYHIKYYHTEPEISPSATAISHPTAPSPSAVGVSPAEAPCSGFGISSGLPGNSTKPRTDVVNSLALATPPATSLLPLTPSLGTPKRRRRKTDSICSTDSEMSASSKSKSSKRHRNDSEISVTTESPEVAGKESQTDSSRLVQELASADRSLVWPGVEEADEEEMASDMVNCVCGERHHTGLMIQCEVCLCWQHFKCADVKKTGVPPLNYVCLICENSPGSRDSCKYLHDMGWERRGELPTFPFLQQQASGTNPSRRSSTAHLTTLASECNDLLDTLHGIKRALHSTRRQIKISKEEDDPEFQLWQTDWDNWKKPQEDFAPSPTSGDPNLSQTPSAFLFPPTPSSCKEEENQENDTDLGTRKTSTSTFSSQMFSVSATPPKVSAFPRDQTTTTSVGSAQLSTFETPMLATEDGTQVPPLSESLTSSKNTIIAGPSASEDRGQVPLSECAASSTVRPLTTRTCLVATDADSPLTISTTEALSINTGISSATAPSPSSSSLSSLQMSTPPMMLSPSVDPPPSTPSVGRASSVLPSIMTQGIMGSLVRDLFPGPAGDAKAHDLGKPCAQDAGKPLVHNLGIPLDCLSVITSGDLASQSTIKGTGSELSQVKVSSVSAESKTETPPSSGSRESAGISEEQKQKKISENQRDEESSGKDSISGAGFTSASFFGQSKTEGSQNGSQNEVQMPHDDQTLEDLDQKTEPDQDAKQTLPSSSSGLQLEYVGRRNNNAKHQNGGFSPNQDSLYANRNGMAEIHPSFSNEDDEDTHDNDTDTAEESAEPYRNCEQNLLVHVQTVHSDVERQLACLEARVAELEQSEHDNPTVQFSEDNILNDVPALKKSLSKLARYLLKVQHFTS</sequence>
<dbReference type="Gene3D" id="3.30.160.60">
    <property type="entry name" value="Classic Zinc Finger"/>
    <property type="match status" value="1"/>
</dbReference>
<dbReference type="Pfam" id="PF20826">
    <property type="entry name" value="PHD_5"/>
    <property type="match status" value="1"/>
</dbReference>
<keyword evidence="11" id="KW-1185">Reference proteome</keyword>
<feature type="region of interest" description="Disordered" evidence="8">
    <location>
        <begin position="438"/>
        <end position="521"/>
    </location>
</feature>
<keyword evidence="5" id="KW-0862">Zinc</keyword>
<evidence type="ECO:0000256" key="2">
    <source>
        <dbReference type="ARBA" id="ARBA00022723"/>
    </source>
</evidence>
<dbReference type="GO" id="GO:0005634">
    <property type="term" value="C:nucleus"/>
    <property type="evidence" value="ECO:0007669"/>
    <property type="project" value="UniProtKB-SubCell"/>
</dbReference>
<dbReference type="SUPFAM" id="SSF57903">
    <property type="entry name" value="FYVE/PHD zinc finger"/>
    <property type="match status" value="1"/>
</dbReference>
<feature type="region of interest" description="Disordered" evidence="8">
    <location>
        <begin position="721"/>
        <end position="809"/>
    </location>
</feature>
<gene>
    <name evidence="10" type="ORF">EGW08_018509</name>
</gene>
<proteinExistence type="predicted"/>
<dbReference type="OrthoDB" id="161570at2759"/>
<name>A0A3S1AW00_ELYCH</name>
<dbReference type="InterPro" id="IPR019786">
    <property type="entry name" value="Zinc_finger_PHD-type_CS"/>
</dbReference>
<feature type="compositionally biased region" description="Low complexity" evidence="8">
    <location>
        <begin position="197"/>
        <end position="207"/>
    </location>
</feature>
<accession>A0A3S1AW00</accession>
<dbReference type="Proteomes" id="UP000271974">
    <property type="component" value="Unassembled WGS sequence"/>
</dbReference>
<evidence type="ECO:0000256" key="4">
    <source>
        <dbReference type="ARBA" id="ARBA00022771"/>
    </source>
</evidence>
<feature type="compositionally biased region" description="Polar residues" evidence="8">
    <location>
        <begin position="721"/>
        <end position="752"/>
    </location>
</feature>
<feature type="region of interest" description="Disordered" evidence="8">
    <location>
        <begin position="197"/>
        <end position="265"/>
    </location>
</feature>
<organism evidence="10 11">
    <name type="scientific">Elysia chlorotica</name>
    <name type="common">Eastern emerald elysia</name>
    <name type="synonym">Sea slug</name>
    <dbReference type="NCBI Taxonomy" id="188477"/>
    <lineage>
        <taxon>Eukaryota</taxon>
        <taxon>Metazoa</taxon>
        <taxon>Spiralia</taxon>
        <taxon>Lophotrochozoa</taxon>
        <taxon>Mollusca</taxon>
        <taxon>Gastropoda</taxon>
        <taxon>Heterobranchia</taxon>
        <taxon>Euthyneura</taxon>
        <taxon>Panpulmonata</taxon>
        <taxon>Sacoglossa</taxon>
        <taxon>Placobranchoidea</taxon>
        <taxon>Plakobranchidae</taxon>
        <taxon>Elysia</taxon>
    </lineage>
</organism>
<feature type="compositionally biased region" description="Low complexity" evidence="8">
    <location>
        <begin position="612"/>
        <end position="639"/>
    </location>
</feature>
<dbReference type="PROSITE" id="PS01359">
    <property type="entry name" value="ZF_PHD_1"/>
    <property type="match status" value="1"/>
</dbReference>
<feature type="compositionally biased region" description="Low complexity" evidence="8">
    <location>
        <begin position="222"/>
        <end position="233"/>
    </location>
</feature>
<comment type="caution">
    <text evidence="10">The sequence shown here is derived from an EMBL/GenBank/DDBJ whole genome shotgun (WGS) entry which is preliminary data.</text>
</comment>
<feature type="region of interest" description="Disordered" evidence="8">
    <location>
        <begin position="611"/>
        <end position="653"/>
    </location>
</feature>
<dbReference type="InterPro" id="IPR011011">
    <property type="entry name" value="Znf_FYVE_PHD"/>
</dbReference>
<dbReference type="InterPro" id="IPR001965">
    <property type="entry name" value="Znf_PHD"/>
</dbReference>
<dbReference type="InterPro" id="IPR043449">
    <property type="entry name" value="PHF20-like"/>
</dbReference>
<feature type="compositionally biased region" description="Acidic residues" evidence="8">
    <location>
        <begin position="883"/>
        <end position="901"/>
    </location>
</feature>
<protein>
    <recommendedName>
        <fullName evidence="9">C2H2-type domain-containing protein</fullName>
    </recommendedName>
</protein>
<feature type="compositionally biased region" description="Polar residues" evidence="8">
    <location>
        <begin position="1"/>
        <end position="10"/>
    </location>
</feature>
<dbReference type="InterPro" id="IPR013083">
    <property type="entry name" value="Znf_RING/FYVE/PHD"/>
</dbReference>
<dbReference type="GO" id="GO:0044545">
    <property type="term" value="C:NSL complex"/>
    <property type="evidence" value="ECO:0007669"/>
    <property type="project" value="TreeGrafter"/>
</dbReference>
<keyword evidence="2" id="KW-0479">Metal-binding</keyword>
<dbReference type="STRING" id="188477.A0A3S1AW00"/>
<evidence type="ECO:0000256" key="1">
    <source>
        <dbReference type="ARBA" id="ARBA00004123"/>
    </source>
</evidence>
<reference evidence="10 11" key="1">
    <citation type="submission" date="2019-01" db="EMBL/GenBank/DDBJ databases">
        <title>A draft genome assembly of the solar-powered sea slug Elysia chlorotica.</title>
        <authorList>
            <person name="Cai H."/>
            <person name="Li Q."/>
            <person name="Fang X."/>
            <person name="Li J."/>
            <person name="Curtis N.E."/>
            <person name="Altenburger A."/>
            <person name="Shibata T."/>
            <person name="Feng M."/>
            <person name="Maeda T."/>
            <person name="Schwartz J.A."/>
            <person name="Shigenobu S."/>
            <person name="Lundholm N."/>
            <person name="Nishiyama T."/>
            <person name="Yang H."/>
            <person name="Hasebe M."/>
            <person name="Li S."/>
            <person name="Pierce S.K."/>
            <person name="Wang J."/>
        </authorList>
    </citation>
    <scope>NUCLEOTIDE SEQUENCE [LARGE SCALE GENOMIC DNA]</scope>
    <source>
        <strain evidence="10">EC2010</strain>
        <tissue evidence="10">Whole organism of an adult</tissue>
    </source>
</reference>